<comment type="caution">
    <text evidence="7">The sequence shown here is derived from an EMBL/GenBank/DDBJ whole genome shotgun (WGS) entry which is preliminary data.</text>
</comment>
<organism evidence="7 8">
    <name type="scientific">Brachypodius melanocephalos</name>
    <name type="common">black-headed bulbul</name>
    <dbReference type="NCBI Taxonomy" id="3235156"/>
    <lineage>
        <taxon>Eukaryota</taxon>
        <taxon>Metazoa</taxon>
        <taxon>Chordata</taxon>
        <taxon>Craniata</taxon>
        <taxon>Vertebrata</taxon>
        <taxon>Euteleostomi</taxon>
        <taxon>Archelosauria</taxon>
        <taxon>Archosauria</taxon>
        <taxon>Dinosauria</taxon>
        <taxon>Saurischia</taxon>
        <taxon>Theropoda</taxon>
        <taxon>Coelurosauria</taxon>
        <taxon>Aves</taxon>
        <taxon>Neognathae</taxon>
        <taxon>Neoaves</taxon>
        <taxon>Telluraves</taxon>
        <taxon>Australaves</taxon>
        <taxon>Passeriformes</taxon>
        <taxon>Sylvioidea</taxon>
        <taxon>Pycnonotidae</taxon>
        <taxon>Brachypodius</taxon>
    </lineage>
</organism>
<dbReference type="Proteomes" id="UP000540762">
    <property type="component" value="Unassembled WGS sequence"/>
</dbReference>
<dbReference type="PANTHER" id="PTHR24413">
    <property type="entry name" value="SPECKLE-TYPE POZ PROTEIN"/>
    <property type="match status" value="1"/>
</dbReference>
<evidence type="ECO:0000256" key="5">
    <source>
        <dbReference type="ARBA" id="ARBA00023242"/>
    </source>
</evidence>
<dbReference type="InterPro" id="IPR008974">
    <property type="entry name" value="TRAF-like"/>
</dbReference>
<evidence type="ECO:0000313" key="8">
    <source>
        <dbReference type="Proteomes" id="UP000540762"/>
    </source>
</evidence>
<keyword evidence="8" id="KW-1185">Reference proteome</keyword>
<comment type="subcellular location">
    <subcellularLocation>
        <location evidence="1">Nucleus</location>
    </subcellularLocation>
</comment>
<feature type="non-terminal residue" evidence="7">
    <location>
        <position position="1"/>
    </location>
</feature>
<dbReference type="FunFam" id="2.60.210.10:FF:000028">
    <property type="entry name" value="Speckle-type POZ protein-like"/>
    <property type="match status" value="1"/>
</dbReference>
<dbReference type="PROSITE" id="PS50144">
    <property type="entry name" value="MATH"/>
    <property type="match status" value="1"/>
</dbReference>
<keyword evidence="4" id="KW-0833">Ubl conjugation pathway</keyword>
<dbReference type="SMART" id="SM00061">
    <property type="entry name" value="MATH"/>
    <property type="match status" value="1"/>
</dbReference>
<keyword evidence="5" id="KW-0539">Nucleus</keyword>
<evidence type="ECO:0000256" key="1">
    <source>
        <dbReference type="ARBA" id="ARBA00004123"/>
    </source>
</evidence>
<dbReference type="Gene3D" id="2.60.210.10">
    <property type="entry name" value="Apoptosis, Tumor Necrosis Factor Receptor Associated Protein 2, Chain A"/>
    <property type="match status" value="1"/>
</dbReference>
<accession>A0A7K7MC63</accession>
<comment type="similarity">
    <text evidence="3">Belongs to the Tdpoz family.</text>
</comment>
<dbReference type="Pfam" id="PF22486">
    <property type="entry name" value="MATH_2"/>
    <property type="match status" value="1"/>
</dbReference>
<evidence type="ECO:0000313" key="7">
    <source>
        <dbReference type="EMBL" id="NWZ40495.1"/>
    </source>
</evidence>
<reference evidence="7 8" key="1">
    <citation type="submission" date="2019-09" db="EMBL/GenBank/DDBJ databases">
        <title>Bird 10,000 Genomes (B10K) Project - Family phase.</title>
        <authorList>
            <person name="Zhang G."/>
        </authorList>
    </citation>
    <scope>NUCLEOTIDE SEQUENCE [LARGE SCALE GENOMIC DNA]</scope>
    <source>
        <strain evidence="7">OUT-0037</strain>
        <tissue evidence="7">Liver</tissue>
    </source>
</reference>
<dbReference type="CDD" id="cd03774">
    <property type="entry name" value="MATH_SPOP"/>
    <property type="match status" value="1"/>
</dbReference>
<evidence type="ECO:0000256" key="2">
    <source>
        <dbReference type="ARBA" id="ARBA00004906"/>
    </source>
</evidence>
<dbReference type="EMBL" id="VZSR01002319">
    <property type="protein sequence ID" value="NWZ40495.1"/>
    <property type="molecule type" value="Genomic_DNA"/>
</dbReference>
<protein>
    <submittedName>
        <fullName evidence="7">SPOP protein</fullName>
    </submittedName>
</protein>
<dbReference type="AlphaFoldDB" id="A0A7K7MC63"/>
<evidence type="ECO:0000259" key="6">
    <source>
        <dbReference type="PROSITE" id="PS50144"/>
    </source>
</evidence>
<sequence>MSRVPSPPPPAEMSSGPVAESWCYTQIKVVKFSYMWTINNFSFCREEMGEVIKSSTFSSGANDKLKWCLRVNPKGLDEESKDYLSLYLLLVSCPKSEVRAKFKFSILNAKGEETKAMESQRAYRFVQGKDWGFKKFIRRDFLLDEANGLLPDDKLTLFCEVSPAPDPKNSPKNKPRQGSPSPHCLSLLDILTLSLSLFPCLIHPSAFWLLSAQLFPGVLGGAGQYALERLKVMCEDALCSNLSVENAAEILILADLHSADQLKTQAVDFIN</sequence>
<evidence type="ECO:0000256" key="3">
    <source>
        <dbReference type="ARBA" id="ARBA00010846"/>
    </source>
</evidence>
<dbReference type="InterPro" id="IPR002083">
    <property type="entry name" value="MATH/TRAF_dom"/>
</dbReference>
<proteinExistence type="inferred from homology"/>
<feature type="non-terminal residue" evidence="7">
    <location>
        <position position="271"/>
    </location>
</feature>
<name>A0A7K7MC63_9PASS</name>
<evidence type="ECO:0000256" key="4">
    <source>
        <dbReference type="ARBA" id="ARBA00022786"/>
    </source>
</evidence>
<dbReference type="Gene3D" id="6.10.250.3030">
    <property type="match status" value="1"/>
</dbReference>
<dbReference type="SUPFAM" id="SSF49599">
    <property type="entry name" value="TRAF domain-like"/>
    <property type="match status" value="1"/>
</dbReference>
<comment type="pathway">
    <text evidence="2">Protein modification; protein ubiquitination.</text>
</comment>
<feature type="domain" description="MATH" evidence="6">
    <location>
        <begin position="31"/>
        <end position="161"/>
    </location>
</feature>
<gene>
    <name evidence="7" type="primary">Spop</name>
    <name evidence="7" type="ORF">BRAATR_R10858</name>
</gene>
<dbReference type="GO" id="GO:0005634">
    <property type="term" value="C:nucleus"/>
    <property type="evidence" value="ECO:0007669"/>
    <property type="project" value="UniProtKB-SubCell"/>
</dbReference>